<dbReference type="EMBL" id="CAXAMM010020890">
    <property type="protein sequence ID" value="CAK9048887.1"/>
    <property type="molecule type" value="Genomic_DNA"/>
</dbReference>
<protein>
    <submittedName>
        <fullName evidence="2">DUF4953 domain-containing protein</fullName>
    </submittedName>
</protein>
<dbReference type="InterPro" id="IPR032534">
    <property type="entry name" value="EcxA_zinc-bd"/>
</dbReference>
<dbReference type="PANTHER" id="PTHR38478">
    <property type="entry name" value="PEPTIDASE M1A AND M12B"/>
    <property type="match status" value="1"/>
</dbReference>
<proteinExistence type="predicted"/>
<keyword evidence="3" id="KW-1185">Reference proteome</keyword>
<dbReference type="Pfam" id="PF16313">
    <property type="entry name" value="DUF4953"/>
    <property type="match status" value="1"/>
</dbReference>
<comment type="caution">
    <text evidence="2">The sequence shown here is derived from an EMBL/GenBank/DDBJ whole genome shotgun (WGS) entry which is preliminary data.</text>
</comment>
<name>A0ABP0MDT5_9DINO</name>
<accession>A0ABP0MDT5</accession>
<sequence>MLKAYFADVVASLEKLKDFQTLKASLEDSEKIDTTYWVCESWLQITSDIILILMCRRFLVPMKLQEVSDAEVFSVNQHASICGGFGPAPEKSHSSPGEFEAWDAKRRNSVSGAARSLQVPDRFKKEGCVGSAKDIFPLCPCGRKKYFNNEAALTELNKFDDLMRFLAREVPNFVHVTVGDENFEVFKRAWCVAEIVEGSALNIRQKLLMHSTSCLDDNYDKLKSLDIRDCEASRAEDKHQILSKIDDIKGFNEYLGWLIFDADGIFSGFLDGEAADTADDALDFRILDVPSSEHGTSAVEQRLADVRLLFFASEFQDLGYREAVAQEAPSHAVDRQSAMIWRYNLEASGVHVDPSVPHRWREWFRKGIEATEFTRTDRRTQDAAWNDAFSFHAHQVVKGIVPGDKDYDISDARFSTISWDLSGGSVDPRSGEIIKSDITMASGFELRTRGPHGWIKAWLEDLDDLAPGLTHQLVPTSSPRRENGERRRLGLVSRGGLNASHLEKLLGEGLKSIVMHETGHILGLRHNFKGSLGVSLQCLQDKACTAKSGLSASVMDYVPTNIPDADDPDKVHAFGPVIGAYDKLAIAFGYTPVKKETPKREHWPRIAPELQNILKEAEAYEAPTGECLTKVWQSVPAGLNNHADFGYC</sequence>
<evidence type="ECO:0000259" key="1">
    <source>
        <dbReference type="Pfam" id="PF16313"/>
    </source>
</evidence>
<organism evidence="2 3">
    <name type="scientific">Durusdinium trenchii</name>
    <dbReference type="NCBI Taxonomy" id="1381693"/>
    <lineage>
        <taxon>Eukaryota</taxon>
        <taxon>Sar</taxon>
        <taxon>Alveolata</taxon>
        <taxon>Dinophyceae</taxon>
        <taxon>Suessiales</taxon>
        <taxon>Symbiodiniaceae</taxon>
        <taxon>Durusdinium</taxon>
    </lineage>
</organism>
<dbReference type="PANTHER" id="PTHR38478:SF1">
    <property type="entry name" value="ZINC DEPENDENT METALLOPROTEASE DOMAIN LIPOPROTEIN"/>
    <property type="match status" value="1"/>
</dbReference>
<dbReference type="Gene3D" id="3.40.390.10">
    <property type="entry name" value="Collagenase (Catalytic Domain)"/>
    <property type="match status" value="1"/>
</dbReference>
<dbReference type="SUPFAM" id="SSF55486">
    <property type="entry name" value="Metalloproteases ('zincins'), catalytic domain"/>
    <property type="match status" value="1"/>
</dbReference>
<feature type="domain" description="EcxA zinc-binding" evidence="1">
    <location>
        <begin position="502"/>
        <end position="602"/>
    </location>
</feature>
<reference evidence="2 3" key="1">
    <citation type="submission" date="2024-02" db="EMBL/GenBank/DDBJ databases">
        <authorList>
            <person name="Chen Y."/>
            <person name="Shah S."/>
            <person name="Dougan E. K."/>
            <person name="Thang M."/>
            <person name="Chan C."/>
        </authorList>
    </citation>
    <scope>NUCLEOTIDE SEQUENCE [LARGE SCALE GENOMIC DNA]</scope>
</reference>
<evidence type="ECO:0000313" key="2">
    <source>
        <dbReference type="EMBL" id="CAK9048887.1"/>
    </source>
</evidence>
<dbReference type="Proteomes" id="UP001642464">
    <property type="component" value="Unassembled WGS sequence"/>
</dbReference>
<gene>
    <name evidence="2" type="ORF">SCF082_LOCUS27159</name>
</gene>
<evidence type="ECO:0000313" key="3">
    <source>
        <dbReference type="Proteomes" id="UP001642464"/>
    </source>
</evidence>
<dbReference type="InterPro" id="IPR024079">
    <property type="entry name" value="MetalloPept_cat_dom_sf"/>
</dbReference>